<accession>A0AAV8AEL1</accession>
<dbReference type="AlphaFoldDB" id="A0AAV8AEL1"/>
<evidence type="ECO:0000313" key="3">
    <source>
        <dbReference type="Proteomes" id="UP001146793"/>
    </source>
</evidence>
<dbReference type="Proteomes" id="UP001146793">
    <property type="component" value="Unassembled WGS sequence"/>
</dbReference>
<reference evidence="2" key="1">
    <citation type="submission" date="2022-08" db="EMBL/GenBank/DDBJ databases">
        <title>Novel sulphate-reducing endosymbionts in the free-living metamonad Anaeramoeba.</title>
        <authorList>
            <person name="Jerlstrom-Hultqvist J."/>
            <person name="Cepicka I."/>
            <person name="Gallot-Lavallee L."/>
            <person name="Salas-Leiva D."/>
            <person name="Curtis B.A."/>
            <person name="Zahonova K."/>
            <person name="Pipaliya S."/>
            <person name="Dacks J."/>
            <person name="Roger A.J."/>
        </authorList>
    </citation>
    <scope>NUCLEOTIDE SEQUENCE</scope>
    <source>
        <strain evidence="2">Busselton2</strain>
    </source>
</reference>
<organism evidence="2 3">
    <name type="scientific">Anaeramoeba flamelloides</name>
    <dbReference type="NCBI Taxonomy" id="1746091"/>
    <lineage>
        <taxon>Eukaryota</taxon>
        <taxon>Metamonada</taxon>
        <taxon>Anaeramoebidae</taxon>
        <taxon>Anaeramoeba</taxon>
    </lineage>
</organism>
<sequence length="187" mass="22191">MEQVISKLPKNTDNPLPKLVDLNKDDLIIQDTQDFLQYPVELKKKGDNTISIIGNSTSNTNKEQKIIEENKFVMKRQIQSNFSNDQYSVLEKARMNFQNKEKNLDQKMIDQKMLSDLVEEGLIPENSKENDLQKNNDNSEWIEISSFDLIRKKREQKFHHRRRKLKAQWVEVKKTKKTKKKKKTTNK</sequence>
<proteinExistence type="predicted"/>
<name>A0AAV8AEL1_9EUKA</name>
<feature type="region of interest" description="Disordered" evidence="1">
    <location>
        <begin position="158"/>
        <end position="187"/>
    </location>
</feature>
<protein>
    <submittedName>
        <fullName evidence="2">Uncharacterized protein</fullName>
    </submittedName>
</protein>
<evidence type="ECO:0000313" key="2">
    <source>
        <dbReference type="EMBL" id="KAJ3451305.1"/>
    </source>
</evidence>
<feature type="compositionally biased region" description="Basic residues" evidence="1">
    <location>
        <begin position="174"/>
        <end position="187"/>
    </location>
</feature>
<gene>
    <name evidence="2" type="ORF">M0812_04975</name>
</gene>
<evidence type="ECO:0000256" key="1">
    <source>
        <dbReference type="SAM" id="MobiDB-lite"/>
    </source>
</evidence>
<comment type="caution">
    <text evidence="2">The sequence shown here is derived from an EMBL/GenBank/DDBJ whole genome shotgun (WGS) entry which is preliminary data.</text>
</comment>
<dbReference type="EMBL" id="JANTQA010000010">
    <property type="protein sequence ID" value="KAJ3451305.1"/>
    <property type="molecule type" value="Genomic_DNA"/>
</dbReference>